<evidence type="ECO:0008006" key="3">
    <source>
        <dbReference type="Google" id="ProtNLM"/>
    </source>
</evidence>
<gene>
    <name evidence="1" type="ORF">FAZ19_23280</name>
</gene>
<dbReference type="EMBL" id="SUKA01000013">
    <property type="protein sequence ID" value="TJY60070.1"/>
    <property type="molecule type" value="Genomic_DNA"/>
</dbReference>
<dbReference type="Proteomes" id="UP000309872">
    <property type="component" value="Unassembled WGS sequence"/>
</dbReference>
<comment type="caution">
    <text evidence="1">The sequence shown here is derived from an EMBL/GenBank/DDBJ whole genome shotgun (WGS) entry which is preliminary data.</text>
</comment>
<evidence type="ECO:0000313" key="2">
    <source>
        <dbReference type="Proteomes" id="UP000309872"/>
    </source>
</evidence>
<dbReference type="OrthoDB" id="903892at2"/>
<protein>
    <recommendedName>
        <fullName evidence="3">YD repeat-containing protein</fullName>
    </recommendedName>
</protein>
<proteinExistence type="predicted"/>
<keyword evidence="2" id="KW-1185">Reference proteome</keyword>
<dbReference type="AlphaFoldDB" id="A0A4U0GMK1"/>
<sequence>MKVLTSCLGAIFNNRYSIRQRRMEFLKLFALPKQSSLIILLYWTLFSNLLFAQQEVPLTKAPDLPSPTASSLGIYGDIPVSHYTGIPNIIIPFTSFVGGDLNLDISLSYHGRGVKVEDEAGWAGISWSLNAGGIITRTIRGEDDFPEVKKTYPNSIYSRSKGYFKEASFPNFNMPHILDIYDRYVQGQYEMIHSYGNQYPLIKTFQESIALRGIDGQADIFNFNFNGRSGKFIIDKPRHSGETYNIVLLTKDDLKVELINNDVTGMQGFKVTDEKGVEYWFDKVEKSRSRSGKALAGKLHYEEGVPYDATCKLSEKGKRNIRNKYGEYDVSPQAYRYALSSWYLTKMVSPTGSTINFVYSEAAEYLLLLPSRVQTLVVPVSQPISCIENVFSYSFTISESKNLYLKEIVHKDAKVTFNTSNRSDMQQTNGVYQQKIDNIIYTSRGKQQFRWNFSYSYFDSGSMHPDYIRKRLKLSSVSRVDDNNNTSSYSFEYLDTGTGKLPDKDSFAQDLFGFYNGQLDNDPKNVFLPYFPYYARVGSVNAFLTGGRGVYGDRDVHEQYVTAGMLKKIKYPTGGYTAFEFESNDYANYEAIHYAAGNNHLLEGTGGSITVAADWINLSDPELRKGLGCRIKSITDYAATGALATKKSYSYGWSGKLMYAMKHLSYYNFDFNNSFYKLSSYSQNSYSSSAAGTALGYSEVEERKTGSNGQSLGFERFKFENKTESNNGLFIFRLGTPCEAWRRDIQYTYDYQTPYVFFCNQYPFSSRKDLFAEDAPNITHASNGNLLEHEIYNASYKLVYKKSNTYQELGTVNIRGAAPSYLPINASVFTVLFTEKSVFKALKEVRVFENGKEQLTEYEYDPASRNNQVYSVRTTESDGSLRSKYFTYFSDYGVGASSDPVMVGINSLRAKHIYSPIEIVDEVERGSDKRVVQAQLFTYLPANGKVIRRYLLNTESPVVRSNFTRSYVSSNGVFQKDFRYELREAITRDNLYGNPIEVVSNTSNKAAFVWDYNGQYPIGKAVNALSGEFTIMDVDQDGRFLCNHYDNMPLDFEIETDPVFGYAIAIYSGIGFMHFSNQLDANKVYEMTFWELESDFGEDMNYATVLSSEIVAERGNWNQRRIRFTSVNGGLLVNTNYGHIKNLVIKPADAQVSIYTYRPLVGMTSMTDPRGITEYYKYDGFQRLKDVLDFESNVLKNYQYHYKPGTN</sequence>
<organism evidence="1 2">
    <name type="scientific">Sphingobacterium alkalisoli</name>
    <dbReference type="NCBI Taxonomy" id="1874115"/>
    <lineage>
        <taxon>Bacteria</taxon>
        <taxon>Pseudomonadati</taxon>
        <taxon>Bacteroidota</taxon>
        <taxon>Sphingobacteriia</taxon>
        <taxon>Sphingobacteriales</taxon>
        <taxon>Sphingobacteriaceae</taxon>
        <taxon>Sphingobacterium</taxon>
    </lineage>
</organism>
<name>A0A4U0GMK1_9SPHI</name>
<accession>A0A4U0GMK1</accession>
<reference evidence="1 2" key="1">
    <citation type="submission" date="2019-04" db="EMBL/GenBank/DDBJ databases">
        <title>Sphingobacterium olei sp. nov., isolated from oil-contaminated soil.</title>
        <authorList>
            <person name="Liu B."/>
        </authorList>
    </citation>
    <scope>NUCLEOTIDE SEQUENCE [LARGE SCALE GENOMIC DNA]</scope>
    <source>
        <strain evidence="1 2">Y3L14</strain>
    </source>
</reference>
<evidence type="ECO:0000313" key="1">
    <source>
        <dbReference type="EMBL" id="TJY60070.1"/>
    </source>
</evidence>
<dbReference type="RefSeq" id="WP_136823184.1">
    <property type="nucleotide sequence ID" value="NZ_BMJX01000014.1"/>
</dbReference>